<organism evidence="1 2">
    <name type="scientific">Gulosibacter chungangensis</name>
    <dbReference type="NCBI Taxonomy" id="979746"/>
    <lineage>
        <taxon>Bacteria</taxon>
        <taxon>Bacillati</taxon>
        <taxon>Actinomycetota</taxon>
        <taxon>Actinomycetes</taxon>
        <taxon>Micrococcales</taxon>
        <taxon>Microbacteriaceae</taxon>
        <taxon>Gulosibacter</taxon>
    </lineage>
</organism>
<reference evidence="1 2" key="1">
    <citation type="submission" date="2019-09" db="EMBL/GenBank/DDBJ databases">
        <title>Phylogeny of genus Pseudoclavibacter and closely related genus.</title>
        <authorList>
            <person name="Li Y."/>
        </authorList>
    </citation>
    <scope>NUCLEOTIDE SEQUENCE [LARGE SCALE GENOMIC DNA]</scope>
    <source>
        <strain evidence="1 2">KCTC 13959</strain>
    </source>
</reference>
<evidence type="ECO:0008006" key="3">
    <source>
        <dbReference type="Google" id="ProtNLM"/>
    </source>
</evidence>
<keyword evidence="2" id="KW-1185">Reference proteome</keyword>
<dbReference type="Proteomes" id="UP000433493">
    <property type="component" value="Unassembled WGS sequence"/>
</dbReference>
<comment type="caution">
    <text evidence="1">The sequence shown here is derived from an EMBL/GenBank/DDBJ whole genome shotgun (WGS) entry which is preliminary data.</text>
</comment>
<sequence length="463" mass="52197">MTRGTNDSAPGTQLDVTEWLETRSHEELIALVHELASLSEIGSNILTTRASISETDVPEAQHSILKQAKAQLNFGDYVDYRTASHIADAANALLYEYESAMSEGPDAADAIRPALEFVLRRVRDFTEYVDDSNGELGDVLDFAVTLHVLSCDTGNPDPAQVAAWLVDYRATSPGWPETPLSLYEKVLSAEAFDLYRQGILKVMERPETSDYERQQWLLELADHDQDLDAAIAALSQYEYVYYREIVVRLRDAGRIQESLEWIDRAIANDRLTVRDPNAHWLGIDETADWLTADGQQDRAMELLRHWFSKSPTPAMFTSLTRNAEALSIADEEVAWAREEVERLAEQSSRGDIVIEIALLIQDLDWAWSAYDRWGSQTAWRKLAQASASTQPKAAADLFRPYLAQQLLHANTSYYPEIAHCLATMRTWYATANAVGEFEEYLAGIRAQYKNRPALMRELKAAGL</sequence>
<accession>A0A7J5B763</accession>
<protein>
    <recommendedName>
        <fullName evidence="3">SWIM zinc finger domain-containing protein</fullName>
    </recommendedName>
</protein>
<proteinExistence type="predicted"/>
<dbReference type="RefSeq" id="WP_192497214.1">
    <property type="nucleotide sequence ID" value="NZ_WBKB01000014.1"/>
</dbReference>
<dbReference type="EMBL" id="WBKB01000014">
    <property type="protein sequence ID" value="KAB1640567.1"/>
    <property type="molecule type" value="Genomic_DNA"/>
</dbReference>
<gene>
    <name evidence="1" type="ORF">F8O05_14470</name>
</gene>
<dbReference type="AlphaFoldDB" id="A0A7J5B763"/>
<evidence type="ECO:0000313" key="1">
    <source>
        <dbReference type="EMBL" id="KAB1640567.1"/>
    </source>
</evidence>
<evidence type="ECO:0000313" key="2">
    <source>
        <dbReference type="Proteomes" id="UP000433493"/>
    </source>
</evidence>
<name>A0A7J5B763_9MICO</name>